<keyword evidence="1" id="KW-0472">Membrane</keyword>
<evidence type="ECO:0000256" key="1">
    <source>
        <dbReference type="SAM" id="Phobius"/>
    </source>
</evidence>
<name>A0A2T2WRD0_SULTH</name>
<sequence length="120" mass="13726">MAHNDGGNIFIWTLFWLVLVAGVLPVFVNVSAMILVQQQFVANAQSALAEVQYKFPHTPELARRQLIATLNQEMPRTEIIVTKFYEQNRTVTATISLTMVLPVRVAGYAQWRMEKTFETR</sequence>
<organism evidence="2 3">
    <name type="scientific">Sulfobacillus thermosulfidooxidans</name>
    <dbReference type="NCBI Taxonomy" id="28034"/>
    <lineage>
        <taxon>Bacteria</taxon>
        <taxon>Bacillati</taxon>
        <taxon>Bacillota</taxon>
        <taxon>Clostridia</taxon>
        <taxon>Eubacteriales</taxon>
        <taxon>Clostridiales Family XVII. Incertae Sedis</taxon>
        <taxon>Sulfobacillus</taxon>
    </lineage>
</organism>
<dbReference type="AlphaFoldDB" id="A0A2T2WRD0"/>
<evidence type="ECO:0000313" key="2">
    <source>
        <dbReference type="EMBL" id="PSR24780.1"/>
    </source>
</evidence>
<keyword evidence="1" id="KW-1133">Transmembrane helix</keyword>
<reference evidence="2 3" key="1">
    <citation type="journal article" date="2014" name="BMC Genomics">
        <title>Comparison of environmental and isolate Sulfobacillus genomes reveals diverse carbon, sulfur, nitrogen, and hydrogen metabolisms.</title>
        <authorList>
            <person name="Justice N.B."/>
            <person name="Norman A."/>
            <person name="Brown C.T."/>
            <person name="Singh A."/>
            <person name="Thomas B.C."/>
            <person name="Banfield J.F."/>
        </authorList>
    </citation>
    <scope>NUCLEOTIDE SEQUENCE [LARGE SCALE GENOMIC DNA]</scope>
    <source>
        <strain evidence="2">AMDSBA5</strain>
    </source>
</reference>
<evidence type="ECO:0000313" key="3">
    <source>
        <dbReference type="Proteomes" id="UP000242705"/>
    </source>
</evidence>
<gene>
    <name evidence="2" type="ORF">C7B47_14040</name>
</gene>
<dbReference type="Proteomes" id="UP000242705">
    <property type="component" value="Unassembled WGS sequence"/>
</dbReference>
<accession>A0A2T2WRD0</accession>
<keyword evidence="1" id="KW-0812">Transmembrane</keyword>
<comment type="caution">
    <text evidence="2">The sequence shown here is derived from an EMBL/GenBank/DDBJ whole genome shotgun (WGS) entry which is preliminary data.</text>
</comment>
<proteinExistence type="predicted"/>
<dbReference type="EMBL" id="PXYX01000043">
    <property type="protein sequence ID" value="PSR24780.1"/>
    <property type="molecule type" value="Genomic_DNA"/>
</dbReference>
<evidence type="ECO:0008006" key="4">
    <source>
        <dbReference type="Google" id="ProtNLM"/>
    </source>
</evidence>
<feature type="transmembrane region" description="Helical" evidence="1">
    <location>
        <begin position="12"/>
        <end position="36"/>
    </location>
</feature>
<protein>
    <recommendedName>
        <fullName evidence="4">DUF4845 domain-containing protein</fullName>
    </recommendedName>
</protein>